<reference evidence="3 4" key="1">
    <citation type="journal article" date="2014" name="Int. J. Syst. Evol. Microbiol.">
        <title>Complete genome sequence of Corynebacterium casei LMG S-19264T (=DSM 44701T), isolated from a smear-ripened cheese.</title>
        <authorList>
            <consortium name="US DOE Joint Genome Institute (JGI-PGF)"/>
            <person name="Walter F."/>
            <person name="Albersmeier A."/>
            <person name="Kalinowski J."/>
            <person name="Ruckert C."/>
        </authorList>
    </citation>
    <scope>NUCLEOTIDE SEQUENCE [LARGE SCALE GENOMIC DNA]</scope>
    <source>
        <strain evidence="3 4">CGMCC 1.9161</strain>
    </source>
</reference>
<dbReference type="Proteomes" id="UP000600449">
    <property type="component" value="Unassembled WGS sequence"/>
</dbReference>
<comment type="similarity">
    <text evidence="1">Belongs to the aspartate/glutamate racemases family.</text>
</comment>
<dbReference type="InterPro" id="IPR001920">
    <property type="entry name" value="Asp/Glu_race"/>
</dbReference>
<dbReference type="SUPFAM" id="SSF53681">
    <property type="entry name" value="Aspartate/glutamate racemase"/>
    <property type="match status" value="2"/>
</dbReference>
<dbReference type="Gene3D" id="3.40.50.1860">
    <property type="match status" value="2"/>
</dbReference>
<gene>
    <name evidence="3" type="ORF">GCM10011322_30190</name>
</gene>
<dbReference type="InterPro" id="IPR015942">
    <property type="entry name" value="Asp/Glu/hydantoin_racemase"/>
</dbReference>
<dbReference type="AlphaFoldDB" id="A0A917V5N5"/>
<dbReference type="PANTHER" id="PTHR21198">
    <property type="entry name" value="GLUTAMATE RACEMASE"/>
    <property type="match status" value="1"/>
</dbReference>
<comment type="caution">
    <text evidence="3">The sequence shown here is derived from an EMBL/GenBank/DDBJ whole genome shotgun (WGS) entry which is preliminary data.</text>
</comment>
<dbReference type="RefSeq" id="WP_188914081.1">
    <property type="nucleotide sequence ID" value="NZ_BMMF01000009.1"/>
</dbReference>
<sequence>MRKIGIVGGLSWVSSAAYYQRLNELATPADGGVVSLPLVLESVDRAAFIDAVVARRDEAAARDLVVSAAKALEAAGAEVALIACNEVHRFIPAIAEEVRVPFVHIVDAVATGIRTAGMTKVGLLGVRKTMEGTFYSERLAPLGIETIVPREARRQFVHDAIYDEFVRNVFTEEARTGYLDVVRELAEDGAQGVILGCTKIPLLLRPGDAAVPLFDTIDLHCRAALEAARG</sequence>
<evidence type="ECO:0000256" key="1">
    <source>
        <dbReference type="ARBA" id="ARBA00007847"/>
    </source>
</evidence>
<dbReference type="InterPro" id="IPR004380">
    <property type="entry name" value="Asp_race"/>
</dbReference>
<dbReference type="NCBIfam" id="TIGR00035">
    <property type="entry name" value="asp_race"/>
    <property type="match status" value="1"/>
</dbReference>
<evidence type="ECO:0000313" key="4">
    <source>
        <dbReference type="Proteomes" id="UP000600449"/>
    </source>
</evidence>
<dbReference type="EMBL" id="BMMF01000009">
    <property type="protein sequence ID" value="GGK41036.1"/>
    <property type="molecule type" value="Genomic_DNA"/>
</dbReference>
<protein>
    <submittedName>
        <fullName evidence="3">Aspartate racemase</fullName>
    </submittedName>
</protein>
<proteinExistence type="inferred from homology"/>
<keyword evidence="4" id="KW-1185">Reference proteome</keyword>
<evidence type="ECO:0000313" key="3">
    <source>
        <dbReference type="EMBL" id="GGK41036.1"/>
    </source>
</evidence>
<dbReference type="Pfam" id="PF01177">
    <property type="entry name" value="Asp_Glu_race"/>
    <property type="match status" value="1"/>
</dbReference>
<name>A0A917V5N5_9HYPH</name>
<accession>A0A917V5N5</accession>
<dbReference type="PANTHER" id="PTHR21198:SF7">
    <property type="entry name" value="ASPARTATE-GLUTAMATE RACEMASE FAMILY"/>
    <property type="match status" value="1"/>
</dbReference>
<evidence type="ECO:0000256" key="2">
    <source>
        <dbReference type="ARBA" id="ARBA00023235"/>
    </source>
</evidence>
<dbReference type="GO" id="GO:0047661">
    <property type="term" value="F:amino-acid racemase activity"/>
    <property type="evidence" value="ECO:0007669"/>
    <property type="project" value="InterPro"/>
</dbReference>
<organism evidence="3 4">
    <name type="scientific">Salinarimonas ramus</name>
    <dbReference type="NCBI Taxonomy" id="690164"/>
    <lineage>
        <taxon>Bacteria</taxon>
        <taxon>Pseudomonadati</taxon>
        <taxon>Pseudomonadota</taxon>
        <taxon>Alphaproteobacteria</taxon>
        <taxon>Hyphomicrobiales</taxon>
        <taxon>Salinarimonadaceae</taxon>
        <taxon>Salinarimonas</taxon>
    </lineage>
</organism>
<keyword evidence="2" id="KW-0413">Isomerase</keyword>